<gene>
    <name evidence="1" type="ORF">QR98_0099300</name>
</gene>
<name>A0A132AKJ5_SARSC</name>
<evidence type="ECO:0000313" key="2">
    <source>
        <dbReference type="Proteomes" id="UP000616769"/>
    </source>
</evidence>
<comment type="caution">
    <text evidence="1">The sequence shown here is derived from an EMBL/GenBank/DDBJ whole genome shotgun (WGS) entry which is preliminary data.</text>
</comment>
<dbReference type="VEuPathDB" id="VectorBase:SSCA006875"/>
<accession>A0A132AKJ5</accession>
<evidence type="ECO:0000313" key="1">
    <source>
        <dbReference type="EMBL" id="KPM11359.1"/>
    </source>
</evidence>
<dbReference type="EMBL" id="JXLN01016997">
    <property type="protein sequence ID" value="KPM11359.1"/>
    <property type="molecule type" value="Genomic_DNA"/>
</dbReference>
<sequence>MVYLNRNVFVSVSNKNFISNHLHFQISTYIIVNLGNSRIEEEEEEEEKILIYCDNFKIVEYKTRKSLPRVSVRLIDNETNGYGYGYGYDNNKRTNNKKPSSVLNNNKKKNIVQITNTYSGRYLENKIK</sequence>
<reference evidence="1 2" key="1">
    <citation type="journal article" date="2015" name="Parasit. Vectors">
        <title>Draft genome of the scabies mite.</title>
        <authorList>
            <person name="Rider S.D.Jr."/>
            <person name="Morgan M.S."/>
            <person name="Arlian L.G."/>
        </authorList>
    </citation>
    <scope>NUCLEOTIDE SEQUENCE [LARGE SCALE GENOMIC DNA]</scope>
    <source>
        <strain evidence="1">Arlian Lab</strain>
    </source>
</reference>
<dbReference type="Proteomes" id="UP000616769">
    <property type="component" value="Unassembled WGS sequence"/>
</dbReference>
<organism evidence="1 2">
    <name type="scientific">Sarcoptes scabiei</name>
    <name type="common">Itch mite</name>
    <name type="synonym">Acarus scabiei</name>
    <dbReference type="NCBI Taxonomy" id="52283"/>
    <lineage>
        <taxon>Eukaryota</taxon>
        <taxon>Metazoa</taxon>
        <taxon>Ecdysozoa</taxon>
        <taxon>Arthropoda</taxon>
        <taxon>Chelicerata</taxon>
        <taxon>Arachnida</taxon>
        <taxon>Acari</taxon>
        <taxon>Acariformes</taxon>
        <taxon>Sarcoptiformes</taxon>
        <taxon>Astigmata</taxon>
        <taxon>Psoroptidia</taxon>
        <taxon>Sarcoptoidea</taxon>
        <taxon>Sarcoptidae</taxon>
        <taxon>Sarcoptinae</taxon>
        <taxon>Sarcoptes</taxon>
    </lineage>
</organism>
<dbReference type="AlphaFoldDB" id="A0A132AKJ5"/>
<proteinExistence type="predicted"/>
<protein>
    <submittedName>
        <fullName evidence="1">Uncharacterized protein</fullName>
    </submittedName>
</protein>